<keyword evidence="1" id="KW-0732">Signal</keyword>
<evidence type="ECO:0000259" key="2">
    <source>
        <dbReference type="Pfam" id="PF03372"/>
    </source>
</evidence>
<dbReference type="Gene3D" id="3.60.10.10">
    <property type="entry name" value="Endonuclease/exonuclease/phosphatase"/>
    <property type="match status" value="1"/>
</dbReference>
<feature type="chain" id="PRO_5047278526" description="Endonuclease/exonuclease/phosphatase domain-containing protein" evidence="1">
    <location>
        <begin position="26"/>
        <end position="427"/>
    </location>
</feature>
<evidence type="ECO:0000256" key="1">
    <source>
        <dbReference type="SAM" id="SignalP"/>
    </source>
</evidence>
<dbReference type="SUPFAM" id="SSF56219">
    <property type="entry name" value="DNase I-like"/>
    <property type="match status" value="1"/>
</dbReference>
<evidence type="ECO:0000313" key="4">
    <source>
        <dbReference type="Proteomes" id="UP001642464"/>
    </source>
</evidence>
<keyword evidence="4" id="KW-1185">Reference proteome</keyword>
<gene>
    <name evidence="3" type="ORF">SCF082_LOCUS50893</name>
</gene>
<dbReference type="EMBL" id="CAXAMM010043318">
    <property type="protein sequence ID" value="CAK9109521.1"/>
    <property type="molecule type" value="Genomic_DNA"/>
</dbReference>
<feature type="signal peptide" evidence="1">
    <location>
        <begin position="1"/>
        <end position="25"/>
    </location>
</feature>
<name>A0ABP0SB03_9DINO</name>
<dbReference type="Proteomes" id="UP001642464">
    <property type="component" value="Unassembled WGS sequence"/>
</dbReference>
<protein>
    <recommendedName>
        <fullName evidence="2">Endonuclease/exonuclease/phosphatase domain-containing protein</fullName>
    </recommendedName>
</protein>
<reference evidence="3 4" key="1">
    <citation type="submission" date="2024-02" db="EMBL/GenBank/DDBJ databases">
        <authorList>
            <person name="Chen Y."/>
            <person name="Shah S."/>
            <person name="Dougan E. K."/>
            <person name="Thang M."/>
            <person name="Chan C."/>
        </authorList>
    </citation>
    <scope>NUCLEOTIDE SEQUENCE [LARGE SCALE GENOMIC DNA]</scope>
</reference>
<proteinExistence type="predicted"/>
<dbReference type="InterPro" id="IPR036691">
    <property type="entry name" value="Endo/exonu/phosph_ase_sf"/>
</dbReference>
<feature type="domain" description="Endonuclease/exonuclease/phosphatase" evidence="2">
    <location>
        <begin position="117"/>
        <end position="413"/>
    </location>
</feature>
<sequence>MLALMQRTLAVLALATLLLPSIAAAQEIGECITLTPRRPGLGIPLHTQAGVNSWEGERVPVDSIVTVVQTHDSGWLRVRFDALEGWISTRYIGDVVPCLTTTGLIDTGSSEQVCRIATWNIEWFKDGKSRGFPELIGDEALPARTSDDFGFIAKAIITMEVELLLLQEIHGDDIEVEGEWVAHSPELERLISILNNQSGATSWDYRIGTTGRDQRLAFLWDTRTVGLEWWCEAALPSDRVNGKELFDRQPIVGMFSCFKDGLEMNDFIAVNLHLASGQRNAKNHDMAMQRVLEWIELERGQDNCIPSDELDIVIGGDLNASRFDTWDEDFWDTMESGSWDVLADDTTYPGTRLRADPPGSLVSTIDYLIVSKGTGALQGDEVTMTHGHVRHDLLALPSISNSALTFRLRASDHMPVTVDVRITDDTD</sequence>
<dbReference type="InterPro" id="IPR005135">
    <property type="entry name" value="Endo/exonuclease/phosphatase"/>
</dbReference>
<comment type="caution">
    <text evidence="3">The sequence shown here is derived from an EMBL/GenBank/DDBJ whole genome shotgun (WGS) entry which is preliminary data.</text>
</comment>
<evidence type="ECO:0000313" key="3">
    <source>
        <dbReference type="EMBL" id="CAK9109521.1"/>
    </source>
</evidence>
<organism evidence="3 4">
    <name type="scientific">Durusdinium trenchii</name>
    <dbReference type="NCBI Taxonomy" id="1381693"/>
    <lineage>
        <taxon>Eukaryota</taxon>
        <taxon>Sar</taxon>
        <taxon>Alveolata</taxon>
        <taxon>Dinophyceae</taxon>
        <taxon>Suessiales</taxon>
        <taxon>Symbiodiniaceae</taxon>
        <taxon>Durusdinium</taxon>
    </lineage>
</organism>
<dbReference type="Pfam" id="PF03372">
    <property type="entry name" value="Exo_endo_phos"/>
    <property type="match status" value="1"/>
</dbReference>
<accession>A0ABP0SB03</accession>